<organism evidence="2">
    <name type="scientific">Polynucleobacter necessarius subsp. necessarius (strain STIR1)</name>
    <dbReference type="NCBI Taxonomy" id="452638"/>
    <lineage>
        <taxon>Bacteria</taxon>
        <taxon>Pseudomonadati</taxon>
        <taxon>Pseudomonadota</taxon>
        <taxon>Betaproteobacteria</taxon>
        <taxon>Burkholderiales</taxon>
        <taxon>Burkholderiaceae</taxon>
        <taxon>Polynucleobacter</taxon>
    </lineage>
</organism>
<dbReference type="EMBL" id="CP001010">
    <property type="protein sequence ID" value="ACB44512.1"/>
    <property type="molecule type" value="Genomic_DNA"/>
</dbReference>
<evidence type="ECO:0000256" key="1">
    <source>
        <dbReference type="SAM" id="Phobius"/>
    </source>
</evidence>
<dbReference type="AlphaFoldDB" id="B1XVY5"/>
<sequence length="91" mass="11017">MDEAQTAMSFVWLVFIVSVITFYLLHRKPDEFKRYEFHNQSESGATTFDTYEGAKSFRRKQNFYQWLQKLVAFPIVITVFIIFFMYFMLSK</sequence>
<gene>
    <name evidence="2" type="ordered locus">Pnec_1413</name>
</gene>
<keyword evidence="1" id="KW-0812">Transmembrane</keyword>
<reference evidence="2" key="1">
    <citation type="submission" date="2008-03" db="EMBL/GenBank/DDBJ databases">
        <title>Complete sequence of Polynucleobacter necessarius STIR1.</title>
        <authorList>
            <consortium name="US DOE Joint Genome Institute"/>
            <person name="Copeland A."/>
            <person name="Lucas S."/>
            <person name="Lapidus A."/>
            <person name="Barry K."/>
            <person name="Detter J.C."/>
            <person name="Glavina del Rio T."/>
            <person name="Hammon N."/>
            <person name="Israni S."/>
            <person name="Dalin E."/>
            <person name="Tice H."/>
            <person name="Pitluck S."/>
            <person name="Chain P."/>
            <person name="Malfatti S."/>
            <person name="Shin M."/>
            <person name="Vergez L."/>
            <person name="Schmutz J."/>
            <person name="Larimer F."/>
            <person name="Land M."/>
            <person name="Hauser L."/>
            <person name="Kyrpides N."/>
            <person name="Kim E."/>
            <person name="Hahn M."/>
            <person name="Richardson P."/>
        </authorList>
    </citation>
    <scope>NUCLEOTIDE SEQUENCE [LARGE SCALE GENOMIC DNA]</scope>
    <source>
        <strain evidence="2">STIR1</strain>
    </source>
</reference>
<keyword evidence="1" id="KW-1133">Transmembrane helix</keyword>
<keyword evidence="1" id="KW-0472">Membrane</keyword>
<accession>B1XVY5</accession>
<name>B1XVY5_POLNS</name>
<dbReference type="HOGENOM" id="CLU_2424433_0_0_4"/>
<feature type="transmembrane region" description="Helical" evidence="1">
    <location>
        <begin position="6"/>
        <end position="25"/>
    </location>
</feature>
<feature type="transmembrane region" description="Helical" evidence="1">
    <location>
        <begin position="66"/>
        <end position="89"/>
    </location>
</feature>
<evidence type="ECO:0000313" key="2">
    <source>
        <dbReference type="EMBL" id="ACB44512.1"/>
    </source>
</evidence>
<proteinExistence type="predicted"/>
<protein>
    <submittedName>
        <fullName evidence="2">Uncharacterized protein</fullName>
    </submittedName>
</protein>
<dbReference type="KEGG" id="pne:Pnec_1413"/>